<keyword evidence="2" id="KW-1185">Reference proteome</keyword>
<evidence type="ECO:0000313" key="1">
    <source>
        <dbReference type="Ensembl" id="ENSOSIP00000002976.1"/>
    </source>
</evidence>
<dbReference type="AlphaFoldDB" id="A0A8C7WTF3"/>
<name>A0A8C7WTF3_9TELE</name>
<dbReference type="GeneTree" id="ENSGT00940000156900"/>
<protein>
    <submittedName>
        <fullName evidence="1">Uncharacterized protein</fullName>
    </submittedName>
</protein>
<dbReference type="InterPro" id="IPR011993">
    <property type="entry name" value="PH-like_dom_sf"/>
</dbReference>
<proteinExistence type="predicted"/>
<organism evidence="1 2">
    <name type="scientific">Oryzias sinensis</name>
    <name type="common">Chinese medaka</name>
    <dbReference type="NCBI Taxonomy" id="183150"/>
    <lineage>
        <taxon>Eukaryota</taxon>
        <taxon>Metazoa</taxon>
        <taxon>Chordata</taxon>
        <taxon>Craniata</taxon>
        <taxon>Vertebrata</taxon>
        <taxon>Euteleostomi</taxon>
        <taxon>Actinopterygii</taxon>
        <taxon>Neopterygii</taxon>
        <taxon>Teleostei</taxon>
        <taxon>Neoteleostei</taxon>
        <taxon>Acanthomorphata</taxon>
        <taxon>Ovalentaria</taxon>
        <taxon>Atherinomorphae</taxon>
        <taxon>Beloniformes</taxon>
        <taxon>Adrianichthyidae</taxon>
        <taxon>Oryziinae</taxon>
        <taxon>Oryzias</taxon>
    </lineage>
</organism>
<dbReference type="Ensembl" id="ENSOSIT00000003199.1">
    <property type="protein sequence ID" value="ENSOSIP00000002976.1"/>
    <property type="gene ID" value="ENSOSIG00000001906.1"/>
</dbReference>
<evidence type="ECO:0000313" key="2">
    <source>
        <dbReference type="Proteomes" id="UP000694383"/>
    </source>
</evidence>
<accession>A0A8C7WTF3</accession>
<reference evidence="1" key="1">
    <citation type="submission" date="2025-08" db="UniProtKB">
        <authorList>
            <consortium name="Ensembl"/>
        </authorList>
    </citation>
    <scope>IDENTIFICATION</scope>
</reference>
<reference evidence="1" key="2">
    <citation type="submission" date="2025-09" db="UniProtKB">
        <authorList>
            <consortium name="Ensembl"/>
        </authorList>
    </citation>
    <scope>IDENTIFICATION</scope>
</reference>
<dbReference type="Gene3D" id="2.30.29.30">
    <property type="entry name" value="Pleckstrin-homology domain (PH domain)/Phosphotyrosine-binding domain (PTB)"/>
    <property type="match status" value="1"/>
</dbReference>
<dbReference type="SUPFAM" id="SSF50729">
    <property type="entry name" value="PH domain-like"/>
    <property type="match status" value="1"/>
</dbReference>
<dbReference type="Proteomes" id="UP000694383">
    <property type="component" value="Unplaced"/>
</dbReference>
<sequence length="147" mass="16944">GWIFEPGRQTSSFYYLVPHFICEIVVNEVNFVKKCISTDNSQDDLWGKLICTNFKVSFIPQDPPQKQVFDGILILYLNDLTYKNIDVTTLSLNDLKGKKKILSSNQKLKFNPTELILYCKDLRIIRFCFDEAGPESARKNKSALLDL</sequence>